<proteinExistence type="predicted"/>
<gene>
    <name evidence="3" type="ORF">ENS15_06710</name>
</gene>
<dbReference type="PANTHER" id="PTHR30329">
    <property type="entry name" value="STATOR ELEMENT OF FLAGELLAR MOTOR COMPLEX"/>
    <property type="match status" value="1"/>
</dbReference>
<evidence type="ECO:0000256" key="1">
    <source>
        <dbReference type="PROSITE-ProRule" id="PRU00473"/>
    </source>
</evidence>
<feature type="domain" description="OmpA-like" evidence="2">
    <location>
        <begin position="79"/>
        <end position="204"/>
    </location>
</feature>
<protein>
    <recommendedName>
        <fullName evidence="2">OmpA-like domain-containing protein</fullName>
    </recommendedName>
</protein>
<dbReference type="InterPro" id="IPR006665">
    <property type="entry name" value="OmpA-like"/>
</dbReference>
<sequence>MRFLVFLLIIVIIFLSFSYFYYYNQKFKPAVERYDEIVKENKTLTEYLNKLREENIKKDSLLSVIKTPKNEEKKTDLKEVETRIPILSDDLFNPGGYDLTKNGRGLLKKFSEVLLKDGDVEIIVEGHTDNDKIGSKMKSLIPTNWELSALRAINVLKFLKDSLNVKEEKLSAIAYGSSRPVADNSTAEGKKQNRRIELVIKRSVDTVDTVEDN</sequence>
<keyword evidence="1" id="KW-0472">Membrane</keyword>
<dbReference type="GO" id="GO:0016020">
    <property type="term" value="C:membrane"/>
    <property type="evidence" value="ECO:0007669"/>
    <property type="project" value="UniProtKB-UniRule"/>
</dbReference>
<dbReference type="SUPFAM" id="SSF103088">
    <property type="entry name" value="OmpA-like"/>
    <property type="match status" value="1"/>
</dbReference>
<name>A0A7C3N6D3_UNCW3</name>
<dbReference type="AlphaFoldDB" id="A0A7C3N6D3"/>
<accession>A0A7C3N6D3</accession>
<dbReference type="Gene3D" id="3.30.1330.60">
    <property type="entry name" value="OmpA-like domain"/>
    <property type="match status" value="1"/>
</dbReference>
<dbReference type="CDD" id="cd07185">
    <property type="entry name" value="OmpA_C-like"/>
    <property type="match status" value="1"/>
</dbReference>
<dbReference type="EMBL" id="DSTT01000006">
    <property type="protein sequence ID" value="HFK24317.1"/>
    <property type="molecule type" value="Genomic_DNA"/>
</dbReference>
<dbReference type="PRINTS" id="PR01023">
    <property type="entry name" value="NAFLGMOTY"/>
</dbReference>
<evidence type="ECO:0000259" key="2">
    <source>
        <dbReference type="PROSITE" id="PS51123"/>
    </source>
</evidence>
<dbReference type="InterPro" id="IPR036737">
    <property type="entry name" value="OmpA-like_sf"/>
</dbReference>
<organism evidence="3">
    <name type="scientific">candidate division WOR-3 bacterium</name>
    <dbReference type="NCBI Taxonomy" id="2052148"/>
    <lineage>
        <taxon>Bacteria</taxon>
        <taxon>Bacteria division WOR-3</taxon>
    </lineage>
</organism>
<evidence type="ECO:0000313" key="3">
    <source>
        <dbReference type="EMBL" id="HFK24317.1"/>
    </source>
</evidence>
<comment type="caution">
    <text evidence="3">The sequence shown here is derived from an EMBL/GenBank/DDBJ whole genome shotgun (WGS) entry which is preliminary data.</text>
</comment>
<reference evidence="3" key="1">
    <citation type="journal article" date="2020" name="mSystems">
        <title>Genome- and Community-Level Interaction Insights into Carbon Utilization and Element Cycling Functions of Hydrothermarchaeota in Hydrothermal Sediment.</title>
        <authorList>
            <person name="Zhou Z."/>
            <person name="Liu Y."/>
            <person name="Xu W."/>
            <person name="Pan J."/>
            <person name="Luo Z.H."/>
            <person name="Li M."/>
        </authorList>
    </citation>
    <scope>NUCLEOTIDE SEQUENCE [LARGE SCALE GENOMIC DNA]</scope>
    <source>
        <strain evidence="3">SpSt-464</strain>
    </source>
</reference>
<dbReference type="InterPro" id="IPR050330">
    <property type="entry name" value="Bact_OuterMem_StrucFunc"/>
</dbReference>
<dbReference type="PANTHER" id="PTHR30329:SF21">
    <property type="entry name" value="LIPOPROTEIN YIAD-RELATED"/>
    <property type="match status" value="1"/>
</dbReference>
<dbReference type="Pfam" id="PF00691">
    <property type="entry name" value="OmpA"/>
    <property type="match status" value="1"/>
</dbReference>
<dbReference type="PROSITE" id="PS51123">
    <property type="entry name" value="OMPA_2"/>
    <property type="match status" value="1"/>
</dbReference>